<proteinExistence type="predicted"/>
<name>A0ABD2PXB2_9PLAT</name>
<organism evidence="1 2">
    <name type="scientific">Cichlidogyrus casuarinus</name>
    <dbReference type="NCBI Taxonomy" id="1844966"/>
    <lineage>
        <taxon>Eukaryota</taxon>
        <taxon>Metazoa</taxon>
        <taxon>Spiralia</taxon>
        <taxon>Lophotrochozoa</taxon>
        <taxon>Platyhelminthes</taxon>
        <taxon>Monogenea</taxon>
        <taxon>Monopisthocotylea</taxon>
        <taxon>Dactylogyridea</taxon>
        <taxon>Ancyrocephalidae</taxon>
        <taxon>Cichlidogyrus</taxon>
    </lineage>
</organism>
<reference evidence="1 2" key="1">
    <citation type="submission" date="2024-11" db="EMBL/GenBank/DDBJ databases">
        <title>Adaptive evolution of stress response genes in parasites aligns with host niche diversity.</title>
        <authorList>
            <person name="Hahn C."/>
            <person name="Resl P."/>
        </authorList>
    </citation>
    <scope>NUCLEOTIDE SEQUENCE [LARGE SCALE GENOMIC DNA]</scope>
    <source>
        <strain evidence="1">EGGRZ-B1_66</strain>
        <tissue evidence="1">Body</tissue>
    </source>
</reference>
<keyword evidence="2" id="KW-1185">Reference proteome</keyword>
<evidence type="ECO:0000313" key="2">
    <source>
        <dbReference type="Proteomes" id="UP001626550"/>
    </source>
</evidence>
<dbReference type="AlphaFoldDB" id="A0ABD2PXB2"/>
<sequence length="337" mass="38547">MEDAEDRFLKEWMLFNRRLLADRSRKCVGACSHPCCWKGPSEQVPVAEAKPRVQLFAKRNFVTSFDLNDHFFGDTLDWTQTHCFSDDSCKQLKLILKAAEQKKPKLSPVEYKTPPVTCKSHSKSQKCKENGFMRLAPKSEAGPEKAEAFENREKYVWVPGQSRRRNVQQRLKRGPTPWMQLAPTSEKLRKLALSARRESVQVPNKWPISPMVFVKKSRVARREVSFSPIEEKRISNHPSISSFVNNPHFANVHDALDVLAPAIEHNLVMRVVKPSTLSVVQLGCKQTLLESILQTRLDCDNLEEIDYALKKTLALPDYQLGNKISNFFILFQAPSIA</sequence>
<gene>
    <name evidence="1" type="ORF">Ciccas_009863</name>
</gene>
<dbReference type="EMBL" id="JBJKFK010002148">
    <property type="protein sequence ID" value="KAL3311557.1"/>
    <property type="molecule type" value="Genomic_DNA"/>
</dbReference>
<accession>A0ABD2PXB2</accession>
<dbReference type="Proteomes" id="UP001626550">
    <property type="component" value="Unassembled WGS sequence"/>
</dbReference>
<protein>
    <submittedName>
        <fullName evidence="1">Uncharacterized protein</fullName>
    </submittedName>
</protein>
<evidence type="ECO:0000313" key="1">
    <source>
        <dbReference type="EMBL" id="KAL3311557.1"/>
    </source>
</evidence>
<comment type="caution">
    <text evidence="1">The sequence shown here is derived from an EMBL/GenBank/DDBJ whole genome shotgun (WGS) entry which is preliminary data.</text>
</comment>